<dbReference type="PANTHER" id="PTHR47618:SF1">
    <property type="entry name" value="BIFUNCTIONAL OLIGORIBONUCLEASE AND PAP PHOSPHATASE NRNA"/>
    <property type="match status" value="1"/>
</dbReference>
<evidence type="ECO:0000313" key="4">
    <source>
        <dbReference type="Proteomes" id="UP000291072"/>
    </source>
</evidence>
<dbReference type="Gene3D" id="3.10.310.30">
    <property type="match status" value="1"/>
</dbReference>
<reference evidence="3 4" key="1">
    <citation type="submission" date="2018-02" db="EMBL/GenBank/DDBJ databases">
        <title>Mycoplasma marinum and Mycoplasma todarodis sp. nov., moderately halophilic and psychrotolerant mycoplasmas isolated from cephalopods.</title>
        <authorList>
            <person name="Viver T."/>
        </authorList>
    </citation>
    <scope>NUCLEOTIDE SEQUENCE [LARGE SCALE GENOMIC DNA]</scope>
    <source>
        <strain evidence="3 4">5H</strain>
    </source>
</reference>
<dbReference type="InterPro" id="IPR038763">
    <property type="entry name" value="DHH_sf"/>
</dbReference>
<gene>
    <name evidence="3" type="ORF">C4B25_02380</name>
</gene>
<dbReference type="Proteomes" id="UP000291072">
    <property type="component" value="Unassembled WGS sequence"/>
</dbReference>
<dbReference type="AlphaFoldDB" id="A0A4R0XVU0"/>
<dbReference type="EMBL" id="PSZP01000014">
    <property type="protein sequence ID" value="TCG11071.1"/>
    <property type="molecule type" value="Genomic_DNA"/>
</dbReference>
<dbReference type="GO" id="GO:0003676">
    <property type="term" value="F:nucleic acid binding"/>
    <property type="evidence" value="ECO:0007669"/>
    <property type="project" value="InterPro"/>
</dbReference>
<sequence length="322" mass="36570">MKQEIIKALKASDKIALFHHINPDGDSLSSSYGLALALRQVFPEKEIAWVINREAVQDRFPWLELDQSIIRDSIDETWTTVIGDTSAINRIDRNEEYKKGKTKICFDHHRNTPDYDYDITWIESSWIASSLQAVEIALELGVELDENIAFHLGIGILTDSGNFVYSRANAHPVLTFAKLLKYISNEKMDFLYQQLKRRTPEDIEMAQFILNKMEFKGNLTYLKATKEDSEKYGGKNLKIKVNQMANIEGYDRWAIFVEMADKDPEEGIIAEFRSLGCNTSKIAIAHGGGGHIRASGCPPKSWEEVDQIIDELIALPATPEEE</sequence>
<proteinExistence type="predicted"/>
<dbReference type="InterPro" id="IPR001667">
    <property type="entry name" value="DDH_dom"/>
</dbReference>
<evidence type="ECO:0000313" key="3">
    <source>
        <dbReference type="EMBL" id="TCG11071.1"/>
    </source>
</evidence>
<accession>A0A4R0XVU0</accession>
<dbReference type="InterPro" id="IPR051319">
    <property type="entry name" value="Oligoribo/pAp-PDE_c-di-AMP_PDE"/>
</dbReference>
<keyword evidence="4" id="KW-1185">Reference proteome</keyword>
<evidence type="ECO:0000259" key="2">
    <source>
        <dbReference type="Pfam" id="PF02272"/>
    </source>
</evidence>
<feature type="domain" description="DDH" evidence="1">
    <location>
        <begin position="14"/>
        <end position="147"/>
    </location>
</feature>
<protein>
    <submittedName>
        <fullName evidence="3">Uncharacterized protein</fullName>
    </submittedName>
</protein>
<comment type="caution">
    <text evidence="3">The sequence shown here is derived from an EMBL/GenBank/DDBJ whole genome shotgun (WGS) entry which is preliminary data.</text>
</comment>
<evidence type="ECO:0000259" key="1">
    <source>
        <dbReference type="Pfam" id="PF01368"/>
    </source>
</evidence>
<dbReference type="OrthoDB" id="9803668at2"/>
<dbReference type="Gene3D" id="3.90.1640.10">
    <property type="entry name" value="inorganic pyrophosphatase (n-terminal core)"/>
    <property type="match status" value="1"/>
</dbReference>
<dbReference type="SUPFAM" id="SSF64182">
    <property type="entry name" value="DHH phosphoesterases"/>
    <property type="match status" value="1"/>
</dbReference>
<dbReference type="RefSeq" id="WP_131613461.1">
    <property type="nucleotide sequence ID" value="NZ_PSZP01000014.1"/>
</dbReference>
<dbReference type="PANTHER" id="PTHR47618">
    <property type="entry name" value="BIFUNCTIONAL OLIGORIBONUCLEASE AND PAP PHOSPHATASE NRNA"/>
    <property type="match status" value="1"/>
</dbReference>
<organism evidence="3 4">
    <name type="scientific">Mycoplasma todarodis</name>
    <dbReference type="NCBI Taxonomy" id="1937191"/>
    <lineage>
        <taxon>Bacteria</taxon>
        <taxon>Bacillati</taxon>
        <taxon>Mycoplasmatota</taxon>
        <taxon>Mollicutes</taxon>
        <taxon>Mycoplasmataceae</taxon>
        <taxon>Mycoplasma</taxon>
    </lineage>
</organism>
<name>A0A4R0XVU0_9MOLU</name>
<dbReference type="Pfam" id="PF01368">
    <property type="entry name" value="DHH"/>
    <property type="match status" value="1"/>
</dbReference>
<dbReference type="Pfam" id="PF02272">
    <property type="entry name" value="DHHA1"/>
    <property type="match status" value="1"/>
</dbReference>
<dbReference type="InterPro" id="IPR003156">
    <property type="entry name" value="DHHA1_dom"/>
</dbReference>
<feature type="domain" description="DHHA1" evidence="2">
    <location>
        <begin position="230"/>
        <end position="314"/>
    </location>
</feature>